<accession>A0A1G2MSB2</accession>
<proteinExistence type="predicted"/>
<dbReference type="EMBL" id="MHRQ01000016">
    <property type="protein sequence ID" value="OHA26797.1"/>
    <property type="molecule type" value="Genomic_DNA"/>
</dbReference>
<dbReference type="AlphaFoldDB" id="A0A1G2MSB2"/>
<gene>
    <name evidence="1" type="ORF">A3C06_01515</name>
</gene>
<evidence type="ECO:0000313" key="2">
    <source>
        <dbReference type="Proteomes" id="UP000177565"/>
    </source>
</evidence>
<evidence type="ECO:0000313" key="1">
    <source>
        <dbReference type="EMBL" id="OHA26797.1"/>
    </source>
</evidence>
<sequence length="203" mass="23923">MKTLPIELNAFPFYTREKSNEKQLKNRCGRDFIYYALCYYHPDTFGNAGITPIEIDRRKLFGFPVPSWLAWTQIQFYKIASFLRKNELKLSINNINVNSFFDFLNCTLFSRSTFEHAIQKIEKGISSGTAMGIDIKVGAGGLLDHVMFVYGYDEENLYVFDTVKAPLDYTRITTDNRMYMKLAKEEVKRRWTRFGRVWEIRRV</sequence>
<name>A0A1G2MSB2_9BACT</name>
<comment type="caution">
    <text evidence="1">The sequence shown here is derived from an EMBL/GenBank/DDBJ whole genome shotgun (WGS) entry which is preliminary data.</text>
</comment>
<reference evidence="1 2" key="1">
    <citation type="journal article" date="2016" name="Nat. Commun.">
        <title>Thousands of microbial genomes shed light on interconnected biogeochemical processes in an aquifer system.</title>
        <authorList>
            <person name="Anantharaman K."/>
            <person name="Brown C.T."/>
            <person name="Hug L.A."/>
            <person name="Sharon I."/>
            <person name="Castelle C.J."/>
            <person name="Probst A.J."/>
            <person name="Thomas B.C."/>
            <person name="Singh A."/>
            <person name="Wilkins M.J."/>
            <person name="Karaoz U."/>
            <person name="Brodie E.L."/>
            <person name="Williams K.H."/>
            <person name="Hubbard S.S."/>
            <person name="Banfield J.F."/>
        </authorList>
    </citation>
    <scope>NUCLEOTIDE SEQUENCE [LARGE SCALE GENOMIC DNA]</scope>
</reference>
<dbReference type="Proteomes" id="UP000177565">
    <property type="component" value="Unassembled WGS sequence"/>
</dbReference>
<evidence type="ECO:0008006" key="3">
    <source>
        <dbReference type="Google" id="ProtNLM"/>
    </source>
</evidence>
<organism evidence="1 2">
    <name type="scientific">Candidatus Taylorbacteria bacterium RIFCSPHIGHO2_02_FULL_46_13</name>
    <dbReference type="NCBI Taxonomy" id="1802312"/>
    <lineage>
        <taxon>Bacteria</taxon>
        <taxon>Candidatus Tayloriibacteriota</taxon>
    </lineage>
</organism>
<protein>
    <recommendedName>
        <fullName evidence="3">Peptidase C39-like domain-containing protein</fullName>
    </recommendedName>
</protein>
<dbReference type="STRING" id="1802312.A3C06_01515"/>